<evidence type="ECO:0000313" key="2">
    <source>
        <dbReference type="EMBL" id="KQB38776.1"/>
    </source>
</evidence>
<dbReference type="OrthoDB" id="891298at2"/>
<dbReference type="PATRIC" id="fig|362413.3.peg.2081"/>
<evidence type="ECO:0000313" key="3">
    <source>
        <dbReference type="Proteomes" id="UP000050443"/>
    </source>
</evidence>
<accession>A0A0Q0S1A9</accession>
<dbReference type="AlphaFoldDB" id="A0A0Q0S1A9"/>
<dbReference type="STRING" id="362413.RC62_2139"/>
<dbReference type="RefSeq" id="WP_055097636.1">
    <property type="nucleotide sequence ID" value="NZ_JRLF01000014.1"/>
</dbReference>
<evidence type="ECO:0000256" key="1">
    <source>
        <dbReference type="SAM" id="Phobius"/>
    </source>
</evidence>
<dbReference type="EMBL" id="JRLF01000014">
    <property type="protein sequence ID" value="KQB38776.1"/>
    <property type="molecule type" value="Genomic_DNA"/>
</dbReference>
<organism evidence="2 3">
    <name type="scientific">Flavobacterium aquidurense</name>
    <dbReference type="NCBI Taxonomy" id="362413"/>
    <lineage>
        <taxon>Bacteria</taxon>
        <taxon>Pseudomonadati</taxon>
        <taxon>Bacteroidota</taxon>
        <taxon>Flavobacteriia</taxon>
        <taxon>Flavobacteriales</taxon>
        <taxon>Flavobacteriaceae</taxon>
        <taxon>Flavobacterium</taxon>
    </lineage>
</organism>
<keyword evidence="1" id="KW-0472">Membrane</keyword>
<feature type="transmembrane region" description="Helical" evidence="1">
    <location>
        <begin position="579"/>
        <end position="599"/>
    </location>
</feature>
<dbReference type="Proteomes" id="UP000050443">
    <property type="component" value="Unassembled WGS sequence"/>
</dbReference>
<keyword evidence="1" id="KW-1133">Transmembrane helix</keyword>
<name>A0A0Q0S1A9_9FLAO</name>
<gene>
    <name evidence="2" type="ORF">RC62_2139</name>
</gene>
<reference evidence="2 3" key="1">
    <citation type="submission" date="2014-09" db="EMBL/GenBank/DDBJ databases">
        <title>Genome sequence of Flavobacterium aquidurense RC62.</title>
        <authorList>
            <person name="Kim J.F."/>
            <person name="Kwak M.-J."/>
        </authorList>
    </citation>
    <scope>NUCLEOTIDE SEQUENCE [LARGE SCALE GENOMIC DNA]</scope>
    <source>
        <strain evidence="2 3">RC62</strain>
    </source>
</reference>
<comment type="caution">
    <text evidence="2">The sequence shown here is derived from an EMBL/GenBank/DDBJ whole genome shotgun (WGS) entry which is preliminary data.</text>
</comment>
<feature type="transmembrane region" description="Helical" evidence="1">
    <location>
        <begin position="545"/>
        <end position="567"/>
    </location>
</feature>
<keyword evidence="1" id="KW-0812">Transmembrane</keyword>
<protein>
    <submittedName>
        <fullName evidence="2">Uncharacterized protein</fullName>
    </submittedName>
</protein>
<sequence>MINKITQLIREDFVDNVNWYSIYFNEQAVLVDNTGLEKKLNDALLEVSKFYIESILSGEYIKENNFETKLLANEESINLLLNSNSPFDDLQFYEIVFKNFVTCLQLFLTDYSNFFKVIDIHNTHPSVDVVFSSSKNISTFPLDLDEKVRNSYDNFSRILKLNQLDHFFDEGIGYFKDLIELEKLINNSKYPSPFDSAVILKLSFLKYKWSIRQITTLKALKRTASAKSYLVDNVLISLQEMPTLSVGNSKIIDWKVYLENHYDSNNLPSYFYRKYDELKLLDVKSLTFYQLHFFIKYHTDIKPNYENLTNIVKEIERRESGFTNEKERFLFYKNLNYAFNNQFSLLVQISDSKKEEVEKLRNKIVAFQSRTSNENFFVEVKYLKFKIKSLEKLLKGRKALDTELDLDIKVYLEEIRLLFAECESKINWSKNHHNLLYQLKYEESLVPLDSGINDVYFASSFLLPLSAEQIDSEFQELRIKFNNDFNHLEVLGSLTKEFTLIKDLKSNVESTDKKSIETITIYTAVISFIVGTVSGFSFVNTFFKALIFLLVFSSALSFFVLMVFVSTRGVDFIKRNKKHFFKACGFLVLLLAILCFFNHCENEASQKEMNVKYNRKIDSLNTIYDSKINLLKEQLKQEIYKKPDTLTIKVSPNISNPKSSVGSNKGV</sequence>
<proteinExistence type="predicted"/>
<feature type="transmembrane region" description="Helical" evidence="1">
    <location>
        <begin position="519"/>
        <end position="539"/>
    </location>
</feature>